<keyword evidence="3" id="KW-1185">Reference proteome</keyword>
<dbReference type="EnsemblProtists" id="EOD26713">
    <property type="protein sequence ID" value="EOD26713"/>
    <property type="gene ID" value="EMIHUDRAFT_236639"/>
</dbReference>
<organism evidence="2 3">
    <name type="scientific">Emiliania huxleyi (strain CCMP1516)</name>
    <dbReference type="NCBI Taxonomy" id="280463"/>
    <lineage>
        <taxon>Eukaryota</taxon>
        <taxon>Haptista</taxon>
        <taxon>Haptophyta</taxon>
        <taxon>Prymnesiophyceae</taxon>
        <taxon>Isochrysidales</taxon>
        <taxon>Noelaerhabdaceae</taxon>
        <taxon>Emiliania</taxon>
    </lineage>
</organism>
<dbReference type="PaxDb" id="2903-EOD26713"/>
<evidence type="ECO:0008006" key="4">
    <source>
        <dbReference type="Google" id="ProtNLM"/>
    </source>
</evidence>
<dbReference type="HOGENOM" id="CLU_051440_0_0_1"/>
<accession>A0A0D3JT78</accession>
<protein>
    <recommendedName>
        <fullName evidence="4">Glycosyl transferase CAP10 domain-containing protein</fullName>
    </recommendedName>
</protein>
<reference evidence="3" key="1">
    <citation type="journal article" date="2013" name="Nature">
        <title>Pan genome of the phytoplankton Emiliania underpins its global distribution.</title>
        <authorList>
            <person name="Read B.A."/>
            <person name="Kegel J."/>
            <person name="Klute M.J."/>
            <person name="Kuo A."/>
            <person name="Lefebvre S.C."/>
            <person name="Maumus F."/>
            <person name="Mayer C."/>
            <person name="Miller J."/>
            <person name="Monier A."/>
            <person name="Salamov A."/>
            <person name="Young J."/>
            <person name="Aguilar M."/>
            <person name="Claverie J.M."/>
            <person name="Frickenhaus S."/>
            <person name="Gonzalez K."/>
            <person name="Herman E.K."/>
            <person name="Lin Y.C."/>
            <person name="Napier J."/>
            <person name="Ogata H."/>
            <person name="Sarno A.F."/>
            <person name="Shmutz J."/>
            <person name="Schroeder D."/>
            <person name="de Vargas C."/>
            <person name="Verret F."/>
            <person name="von Dassow P."/>
            <person name="Valentin K."/>
            <person name="Van de Peer Y."/>
            <person name="Wheeler G."/>
            <person name="Dacks J.B."/>
            <person name="Delwiche C.F."/>
            <person name="Dyhrman S.T."/>
            <person name="Glockner G."/>
            <person name="John U."/>
            <person name="Richards T."/>
            <person name="Worden A.Z."/>
            <person name="Zhang X."/>
            <person name="Grigoriev I.V."/>
            <person name="Allen A.E."/>
            <person name="Bidle K."/>
            <person name="Borodovsky M."/>
            <person name="Bowler C."/>
            <person name="Brownlee C."/>
            <person name="Cock J.M."/>
            <person name="Elias M."/>
            <person name="Gladyshev V.N."/>
            <person name="Groth M."/>
            <person name="Guda C."/>
            <person name="Hadaegh A."/>
            <person name="Iglesias-Rodriguez M.D."/>
            <person name="Jenkins J."/>
            <person name="Jones B.M."/>
            <person name="Lawson T."/>
            <person name="Leese F."/>
            <person name="Lindquist E."/>
            <person name="Lobanov A."/>
            <person name="Lomsadze A."/>
            <person name="Malik S.B."/>
            <person name="Marsh M.E."/>
            <person name="Mackinder L."/>
            <person name="Mock T."/>
            <person name="Mueller-Roeber B."/>
            <person name="Pagarete A."/>
            <person name="Parker M."/>
            <person name="Probert I."/>
            <person name="Quesneville H."/>
            <person name="Raines C."/>
            <person name="Rensing S.A."/>
            <person name="Riano-Pachon D.M."/>
            <person name="Richier S."/>
            <person name="Rokitta S."/>
            <person name="Shiraiwa Y."/>
            <person name="Soanes D.M."/>
            <person name="van der Giezen M."/>
            <person name="Wahlund T.M."/>
            <person name="Williams B."/>
            <person name="Wilson W."/>
            <person name="Wolfe G."/>
            <person name="Wurch L.L."/>
        </authorList>
    </citation>
    <scope>NUCLEOTIDE SEQUENCE</scope>
</reference>
<sequence length="436" mass="46651">MPRFCPPPPPPPASPALPAADWTFVADASGGWATHFRFQPSWGANASLSRGHLVNRLSGGCVNLRSAGSVRGHSNGSPQNVGAPPSDSTELVPSPELAAFHTLRSRAAASSDASSGAGGCVPPPAASFQFVAQGTSKEPLTLQAGADGLLAAARGCPRDSCRFQLLPAGEGGAGWFQLRSLSTGRLVRLAHAAMPTEASWGGARPPFARPKQRPPRARARRGEVACPIGAGAADSPAGWRYNATLWGPVVAAALAPWAEGELTASVLDLAFSPHMYPAGRRHALPGLHVSVREGRLYYRANSDYRLTLVLDMLRTVARLVRLPDVEFVPRQHPLPVLAHYVDVAHRDIAMPAPWSWDDKAHRWPQPFSKLRSGGCPKPYASRKPLLYFRGGCNGPTRGWRGPIWQFYPRKRANIHTASRPGAVDAGTHDHCDEPAD</sequence>
<feature type="compositionally biased region" description="Polar residues" evidence="1">
    <location>
        <begin position="72"/>
        <end position="91"/>
    </location>
</feature>
<evidence type="ECO:0000313" key="2">
    <source>
        <dbReference type="EnsemblProtists" id="EOD26713"/>
    </source>
</evidence>
<feature type="region of interest" description="Disordered" evidence="1">
    <location>
        <begin position="68"/>
        <end position="92"/>
    </location>
</feature>
<evidence type="ECO:0000313" key="3">
    <source>
        <dbReference type="Proteomes" id="UP000013827"/>
    </source>
</evidence>
<dbReference type="GeneID" id="17272258"/>
<name>A0A0D3JT78_EMIH1</name>
<dbReference type="AlphaFoldDB" id="A0A0D3JT78"/>
<evidence type="ECO:0000256" key="1">
    <source>
        <dbReference type="SAM" id="MobiDB-lite"/>
    </source>
</evidence>
<dbReference type="KEGG" id="ehx:EMIHUDRAFT_236639"/>
<proteinExistence type="predicted"/>
<reference evidence="2" key="2">
    <citation type="submission" date="2024-10" db="UniProtKB">
        <authorList>
            <consortium name="EnsemblProtists"/>
        </authorList>
    </citation>
    <scope>IDENTIFICATION</scope>
</reference>
<dbReference type="Proteomes" id="UP000013827">
    <property type="component" value="Unassembled WGS sequence"/>
</dbReference>
<dbReference type="RefSeq" id="XP_005779142.1">
    <property type="nucleotide sequence ID" value="XM_005779085.1"/>
</dbReference>